<reference evidence="2" key="2">
    <citation type="submission" date="2016-01" db="EMBL/GenBank/DDBJ databases">
        <title>Six Aerococcus type strain genome sequencing and assembly using PacBio and Illumina Hiseq.</title>
        <authorList>
            <person name="Carkaci D."/>
            <person name="Dargis R."/>
            <person name="Nielsen X.C."/>
            <person name="Skovgaard O."/>
            <person name="Fuursted K."/>
            <person name="Christensen J.J."/>
        </authorList>
    </citation>
    <scope>NUCLEOTIDE SEQUENCE [LARGE SCALE GENOMIC DNA]</scope>
    <source>
        <strain evidence="2">CCUG42038B</strain>
    </source>
</reference>
<organism evidence="1 2">
    <name type="scientific">Aerococcus urinaehominis</name>
    <dbReference type="NCBI Taxonomy" id="128944"/>
    <lineage>
        <taxon>Bacteria</taxon>
        <taxon>Bacillati</taxon>
        <taxon>Bacillota</taxon>
        <taxon>Bacilli</taxon>
        <taxon>Lactobacillales</taxon>
        <taxon>Aerococcaceae</taxon>
        <taxon>Aerococcus</taxon>
    </lineage>
</organism>
<dbReference type="AlphaFoldDB" id="A0A0X8FLL1"/>
<dbReference type="RefSeq" id="WP_067979552.1">
    <property type="nucleotide sequence ID" value="NZ_CP014163.1"/>
</dbReference>
<dbReference type="STRING" id="128944.AWM75_05890"/>
<keyword evidence="2" id="KW-1185">Reference proteome</keyword>
<accession>A0A0X8FLL1</accession>
<sequence>MRKKRYHFENVNIEIPAQVDETIETLEKGSPRLNWIYVLMALIIIFLSIWLVTIYFPGNNQESLPSSQTIQNQDINQRISDLESRIDALEAANGLE</sequence>
<gene>
    <name evidence="1" type="ORF">AWM75_05890</name>
</gene>
<reference evidence="1 2" key="1">
    <citation type="journal article" date="2016" name="Genome Announc.">
        <title>Complete Genome Sequences of Aerococcus christensenii CCUG 28831T, Aerococcus sanguinicola CCUG 43001T, Aerococcus urinae CCUG 36881T, Aerococcus urinaeequi CCUG 28094T, Aerococcus urinaehominis CCUG 42038 BT, and Aerococcus viridans CCUG 4311T.</title>
        <authorList>
            <person name="Carkaci D."/>
            <person name="Dargis R."/>
            <person name="Nielsen X.C."/>
            <person name="Skovgaard O."/>
            <person name="Fuursted K."/>
            <person name="Christensen J.J."/>
        </authorList>
    </citation>
    <scope>NUCLEOTIDE SEQUENCE [LARGE SCALE GENOMIC DNA]</scope>
    <source>
        <strain evidence="1 2">CCUG42038B</strain>
    </source>
</reference>
<proteinExistence type="predicted"/>
<dbReference type="EMBL" id="CP014163">
    <property type="protein sequence ID" value="AMB99555.1"/>
    <property type="molecule type" value="Genomic_DNA"/>
</dbReference>
<evidence type="ECO:0000313" key="2">
    <source>
        <dbReference type="Proteomes" id="UP000062260"/>
    </source>
</evidence>
<name>A0A0X8FLL1_9LACT</name>
<dbReference type="OrthoDB" id="2136415at2"/>
<evidence type="ECO:0000313" key="1">
    <source>
        <dbReference type="EMBL" id="AMB99555.1"/>
    </source>
</evidence>
<protein>
    <submittedName>
        <fullName evidence="1">Uncharacterized protein</fullName>
    </submittedName>
</protein>
<dbReference type="KEGG" id="auh:AWM75_05890"/>
<dbReference type="Proteomes" id="UP000062260">
    <property type="component" value="Chromosome"/>
</dbReference>